<dbReference type="CDD" id="cd00130">
    <property type="entry name" value="PAS"/>
    <property type="match status" value="2"/>
</dbReference>
<protein>
    <submittedName>
        <fullName evidence="2">PAS domain-containing protein</fullName>
    </submittedName>
</protein>
<dbReference type="Pfam" id="PF00989">
    <property type="entry name" value="PAS"/>
    <property type="match status" value="1"/>
</dbReference>
<evidence type="ECO:0000313" key="2">
    <source>
        <dbReference type="EMBL" id="WOX55607.1"/>
    </source>
</evidence>
<accession>A0ABD8A981</accession>
<dbReference type="EMBL" id="CP137641">
    <property type="protein sequence ID" value="WOX55607.1"/>
    <property type="molecule type" value="Genomic_DNA"/>
</dbReference>
<dbReference type="AlphaFoldDB" id="A0ABD8A981"/>
<keyword evidence="3" id="KW-1185">Reference proteome</keyword>
<dbReference type="Gene3D" id="3.30.450.20">
    <property type="entry name" value="PAS domain"/>
    <property type="match status" value="2"/>
</dbReference>
<dbReference type="SMART" id="SM00091">
    <property type="entry name" value="PAS"/>
    <property type="match status" value="2"/>
</dbReference>
<feature type="domain" description="PAS" evidence="1">
    <location>
        <begin position="21"/>
        <end position="69"/>
    </location>
</feature>
<dbReference type="Pfam" id="PF13426">
    <property type="entry name" value="PAS_9"/>
    <property type="match status" value="1"/>
</dbReference>
<feature type="domain" description="PAS" evidence="1">
    <location>
        <begin position="152"/>
        <end position="225"/>
    </location>
</feature>
<gene>
    <name evidence="2" type="ORF">R6Y95_09060</name>
</gene>
<dbReference type="InterPro" id="IPR035965">
    <property type="entry name" value="PAS-like_dom_sf"/>
</dbReference>
<evidence type="ECO:0000259" key="1">
    <source>
        <dbReference type="PROSITE" id="PS50112"/>
    </source>
</evidence>
<name>A0ABD8A981_9EURY</name>
<dbReference type="SUPFAM" id="SSF55785">
    <property type="entry name" value="PYP-like sensor domain (PAS domain)"/>
    <property type="match status" value="2"/>
</dbReference>
<reference evidence="2 3" key="1">
    <citation type="submission" date="2023-10" db="EMBL/GenBank/DDBJ databases">
        <title>The complete genome sequence of Methanoculleus palmolei DSM 4273.</title>
        <authorList>
            <person name="Lai S.-J."/>
            <person name="You Y.-T."/>
            <person name="Chen S.-C."/>
        </authorList>
    </citation>
    <scope>NUCLEOTIDE SEQUENCE [LARGE SCALE GENOMIC DNA]</scope>
    <source>
        <strain evidence="2 3">DSM 4273</strain>
    </source>
</reference>
<dbReference type="InterPro" id="IPR013767">
    <property type="entry name" value="PAS_fold"/>
</dbReference>
<proteinExistence type="predicted"/>
<dbReference type="PROSITE" id="PS50112">
    <property type="entry name" value="PAS"/>
    <property type="match status" value="2"/>
</dbReference>
<dbReference type="Proteomes" id="UP001626603">
    <property type="component" value="Chromosome"/>
</dbReference>
<sequence length="379" mass="41600">MLLCRDSCCTQGEPRGATASTRNMLVLLVDRLEDGVVVIGPDQAVVWMNRAMERLFGVSGYETIGMNAVEFISLCVSPNLQGGEDLKADFIGSCFFCENIPTRRYRISRNPCRGIWVEYSSTVIPSGPNRGARLDTFHVSQDSGRLETNLQEYRQRYDFLETVSSDLVVCLDPGLAIRSVSPSARLLLGYNPGDLAGKHLSSIMTPESIAEFQKACFLDRVSRGSTGRSVLPGNVRTIEATLTDMQRQPVAVIFGFALVGDDEGNPAGTIAVAHRKSGNQSDEHLWQEVCSQFNRNIEHLACLGDRIKNPLAVIIGLAGMQDGAAARQIAEQAQIIDRIVTELDQGYVASLNVRQFLRKHYHLEDDAQPRVTPPKSGSA</sequence>
<dbReference type="InterPro" id="IPR000014">
    <property type="entry name" value="PAS"/>
</dbReference>
<organism evidence="2 3">
    <name type="scientific">Methanoculleus palmolei</name>
    <dbReference type="NCBI Taxonomy" id="72612"/>
    <lineage>
        <taxon>Archaea</taxon>
        <taxon>Methanobacteriati</taxon>
        <taxon>Methanobacteriota</taxon>
        <taxon>Stenosarchaea group</taxon>
        <taxon>Methanomicrobia</taxon>
        <taxon>Methanomicrobiales</taxon>
        <taxon>Methanomicrobiaceae</taxon>
        <taxon>Methanoculleus</taxon>
    </lineage>
</organism>
<evidence type="ECO:0000313" key="3">
    <source>
        <dbReference type="Proteomes" id="UP001626603"/>
    </source>
</evidence>